<feature type="domain" description="Endo-1,3(4)-beta-glucanase 1 carbohydrate binding" evidence="3">
    <location>
        <begin position="860"/>
        <end position="902"/>
    </location>
</feature>
<feature type="compositionally biased region" description="Low complexity" evidence="1">
    <location>
        <begin position="807"/>
        <end position="830"/>
    </location>
</feature>
<feature type="domain" description="Rhamnogalacturonase A/B/Epimerase-like pectate lyase" evidence="4">
    <location>
        <begin position="435"/>
        <end position="505"/>
    </location>
</feature>
<dbReference type="Proteomes" id="UP000612746">
    <property type="component" value="Unassembled WGS sequence"/>
</dbReference>
<dbReference type="InterPro" id="IPR011050">
    <property type="entry name" value="Pectin_lyase_fold/virulence"/>
</dbReference>
<feature type="signal peptide" evidence="2">
    <location>
        <begin position="1"/>
        <end position="18"/>
    </location>
</feature>
<evidence type="ECO:0000256" key="2">
    <source>
        <dbReference type="SAM" id="SignalP"/>
    </source>
</evidence>
<feature type="chain" id="PRO_5034424868" description="Glycoside hydrolase family 55 protein" evidence="2">
    <location>
        <begin position="19"/>
        <end position="905"/>
    </location>
</feature>
<protein>
    <recommendedName>
        <fullName evidence="7">Glycoside hydrolase family 55 protein</fullName>
    </recommendedName>
</protein>
<reference evidence="5" key="1">
    <citation type="submission" date="2020-12" db="EMBL/GenBank/DDBJ databases">
        <title>Metabolic potential, ecology and presence of endohyphal bacteria is reflected in genomic diversity of Mucoromycotina.</title>
        <authorList>
            <person name="Muszewska A."/>
            <person name="Okrasinska A."/>
            <person name="Steczkiewicz K."/>
            <person name="Drgas O."/>
            <person name="Orlowska M."/>
            <person name="Perlinska-Lenart U."/>
            <person name="Aleksandrzak-Piekarczyk T."/>
            <person name="Szatraj K."/>
            <person name="Zielenkiewicz U."/>
            <person name="Pilsyk S."/>
            <person name="Malc E."/>
            <person name="Mieczkowski P."/>
            <person name="Kruszewska J.S."/>
            <person name="Biernat P."/>
            <person name="Pawlowska J."/>
        </authorList>
    </citation>
    <scope>NUCLEOTIDE SEQUENCE</scope>
    <source>
        <strain evidence="5">WA0000051536</strain>
    </source>
</reference>
<dbReference type="AlphaFoldDB" id="A0A8H7Q2H2"/>
<sequence>MVLKACALSLFLCATAFAAPTKQPALVARAGTSCSTTLTPSVFSGEMWINSIGHNGTAVYGPSGYTVYRNVMNFGCKGDGVTDDTACINNAISSGGRCGSGCSQSTTTPALVYFPAGKYLISSPIVLYYYTQMVGNALNPPTLVMAPAFTGIGLIDSDPYGSSGNWYGDTNNFYRQVRNFIIDLTKTPATSASTGIHWQVAQATSLTNIVFQMSTASNTAHQGIWMENGSGGFISDLVFNGGKFAMWVGNQQFTSRNLTMNNCQTAIYMNWNWAWTFKTLNINNCALGLDMTSGGSSSQQVGSVTLLDATISNTPVGVLTGTTSSSQNKTSGSLILDNVVTSNVPAIVKASAGSTLLAGSTGSKTVASWGQGSLYSTTSGTGAFNQNTLTAPTKSSNLLASNGKFFERPRPQYENYPVSSFVSVKGEYYNSKCAYSAKGDGTTDDTAAIQNVLNMFAGCKIIYFPAGTYIISSTVTIPAGSRIVGEGWSVLMASGSAFASASNPQPMLKVGNAGDSGTAELTDLMFSTKGPQPGAILVQWNIHDPAGTPGASGMWDCHFRIGGAAGTNMQSAQCPAGSTNTAACTGAYMQLQLTASSSAYLENVWAWTADHDLDGATQVSIYTGRGILIESTNGPVWLYGTASEHNVLYQYQISSAKNVLMAMIQTETPYYQPAPPSTQPFSANAALHDPTFSNCAAGSNTCAMAWGLRIINSADVYVYGAGLYNFFYNYDQTCLTTGTCQDAMVDLENNTGNVYFYNLNTKAAVNMLTSNGVSLAKNQDNLNGFCSTVNAFLAQISTGNSGGGGATTTSASSTTTGPTTTTKATTTTTKATTTTTTTTSAATTTSAGTCTGCGAGQSCCGAQCYSPSQYVCYGSNLCPAGYQICGTACYLTTQYSCSNGNLAPV</sequence>
<dbReference type="InterPro" id="IPR018909">
    <property type="entry name" value="Eng1_septum"/>
</dbReference>
<dbReference type="CDD" id="cd23668">
    <property type="entry name" value="GH55_beta13glucanase-like"/>
    <property type="match status" value="1"/>
</dbReference>
<keyword evidence="2" id="KW-0732">Signal</keyword>
<dbReference type="InterPro" id="IPR024535">
    <property type="entry name" value="RHGA/B-epi-like_pectate_lyase"/>
</dbReference>
<dbReference type="Pfam" id="PF12708">
    <property type="entry name" value="Pect-lyase_RHGA_epim"/>
    <property type="match status" value="2"/>
</dbReference>
<accession>A0A8H7Q2H2</accession>
<gene>
    <name evidence="5" type="ORF">INT44_009095</name>
</gene>
<keyword evidence="6" id="KW-1185">Reference proteome</keyword>
<evidence type="ECO:0000313" key="5">
    <source>
        <dbReference type="EMBL" id="KAG2184080.1"/>
    </source>
</evidence>
<dbReference type="SUPFAM" id="SSF51126">
    <property type="entry name" value="Pectin lyase-like"/>
    <property type="match status" value="2"/>
</dbReference>
<dbReference type="PANTHER" id="PTHR33928:SF2">
    <property type="entry name" value="PECTATE LYASE SUPERFAMILY PROTEIN DOMAIN-CONTAINING PROTEIN-RELATED"/>
    <property type="match status" value="1"/>
</dbReference>
<comment type="caution">
    <text evidence="5">The sequence shown here is derived from an EMBL/GenBank/DDBJ whole genome shotgun (WGS) entry which is preliminary data.</text>
</comment>
<evidence type="ECO:0000259" key="3">
    <source>
        <dbReference type="Pfam" id="PF10645"/>
    </source>
</evidence>
<dbReference type="PANTHER" id="PTHR33928">
    <property type="entry name" value="POLYGALACTURONASE QRT3"/>
    <property type="match status" value="1"/>
</dbReference>
<dbReference type="Pfam" id="PF10645">
    <property type="entry name" value="Carb_bind"/>
    <property type="match status" value="1"/>
</dbReference>
<dbReference type="Gene3D" id="2.160.20.10">
    <property type="entry name" value="Single-stranded right-handed beta-helix, Pectin lyase-like"/>
    <property type="match status" value="2"/>
</dbReference>
<name>A0A8H7Q2H2_9FUNG</name>
<dbReference type="OrthoDB" id="1046782at2759"/>
<dbReference type="InterPro" id="IPR012334">
    <property type="entry name" value="Pectin_lyas_fold"/>
</dbReference>
<evidence type="ECO:0000256" key="1">
    <source>
        <dbReference type="SAM" id="MobiDB-lite"/>
    </source>
</evidence>
<feature type="domain" description="Rhamnogalacturonase A/B/Epimerase-like pectate lyase" evidence="4">
    <location>
        <begin position="68"/>
        <end position="290"/>
    </location>
</feature>
<dbReference type="GO" id="GO:0004650">
    <property type="term" value="F:polygalacturonase activity"/>
    <property type="evidence" value="ECO:0007669"/>
    <property type="project" value="InterPro"/>
</dbReference>
<feature type="region of interest" description="Disordered" evidence="1">
    <location>
        <begin position="800"/>
        <end position="830"/>
    </location>
</feature>
<organism evidence="5 6">
    <name type="scientific">Umbelopsis vinacea</name>
    <dbReference type="NCBI Taxonomy" id="44442"/>
    <lineage>
        <taxon>Eukaryota</taxon>
        <taxon>Fungi</taxon>
        <taxon>Fungi incertae sedis</taxon>
        <taxon>Mucoromycota</taxon>
        <taxon>Mucoromycotina</taxon>
        <taxon>Umbelopsidomycetes</taxon>
        <taxon>Umbelopsidales</taxon>
        <taxon>Umbelopsidaceae</taxon>
        <taxon>Umbelopsis</taxon>
    </lineage>
</organism>
<proteinExistence type="predicted"/>
<dbReference type="InterPro" id="IPR039279">
    <property type="entry name" value="QRT3-like"/>
</dbReference>
<dbReference type="GO" id="GO:0030246">
    <property type="term" value="F:carbohydrate binding"/>
    <property type="evidence" value="ECO:0007669"/>
    <property type="project" value="InterPro"/>
</dbReference>
<evidence type="ECO:0000259" key="4">
    <source>
        <dbReference type="Pfam" id="PF12708"/>
    </source>
</evidence>
<evidence type="ECO:0000313" key="6">
    <source>
        <dbReference type="Proteomes" id="UP000612746"/>
    </source>
</evidence>
<dbReference type="EMBL" id="JAEPRA010000006">
    <property type="protein sequence ID" value="KAG2184080.1"/>
    <property type="molecule type" value="Genomic_DNA"/>
</dbReference>
<evidence type="ECO:0008006" key="7">
    <source>
        <dbReference type="Google" id="ProtNLM"/>
    </source>
</evidence>
<dbReference type="FunFam" id="2.160.20.10:FF:000023">
    <property type="entry name" value="Exo-beta-1,3-glucanase Exg0"/>
    <property type="match status" value="1"/>
</dbReference>